<evidence type="ECO:0000256" key="14">
    <source>
        <dbReference type="ARBA" id="ARBA00023180"/>
    </source>
</evidence>
<dbReference type="InterPro" id="IPR002902">
    <property type="entry name" value="GNK2"/>
</dbReference>
<proteinExistence type="predicted"/>
<keyword evidence="21" id="KW-1185">Reference proteome</keyword>
<dbReference type="AlphaFoldDB" id="A0A8T0MHN6"/>
<evidence type="ECO:0000259" key="19">
    <source>
        <dbReference type="PROSITE" id="PS51473"/>
    </source>
</evidence>
<keyword evidence="3" id="KW-0597">Phosphoprotein</keyword>
<dbReference type="Gene3D" id="3.30.200.20">
    <property type="entry name" value="Phosphorylase Kinase, domain 1"/>
    <property type="match status" value="1"/>
</dbReference>
<feature type="domain" description="Gnk2-homologous" evidence="19">
    <location>
        <begin position="145"/>
        <end position="261"/>
    </location>
</feature>
<evidence type="ECO:0000256" key="3">
    <source>
        <dbReference type="ARBA" id="ARBA00022553"/>
    </source>
</evidence>
<organism evidence="20 21">
    <name type="scientific">Panicum virgatum</name>
    <name type="common">Blackwell switchgrass</name>
    <dbReference type="NCBI Taxonomy" id="38727"/>
    <lineage>
        <taxon>Eukaryota</taxon>
        <taxon>Viridiplantae</taxon>
        <taxon>Streptophyta</taxon>
        <taxon>Embryophyta</taxon>
        <taxon>Tracheophyta</taxon>
        <taxon>Spermatophyta</taxon>
        <taxon>Magnoliopsida</taxon>
        <taxon>Liliopsida</taxon>
        <taxon>Poales</taxon>
        <taxon>Poaceae</taxon>
        <taxon>PACMAD clade</taxon>
        <taxon>Panicoideae</taxon>
        <taxon>Panicodae</taxon>
        <taxon>Paniceae</taxon>
        <taxon>Panicinae</taxon>
        <taxon>Panicum</taxon>
        <taxon>Panicum sect. Hiantes</taxon>
    </lineage>
</organism>
<name>A0A8T0MHN6_PANVG</name>
<feature type="signal peptide" evidence="17">
    <location>
        <begin position="1"/>
        <end position="30"/>
    </location>
</feature>
<evidence type="ECO:0000256" key="6">
    <source>
        <dbReference type="ARBA" id="ARBA00022729"/>
    </source>
</evidence>
<evidence type="ECO:0000313" key="21">
    <source>
        <dbReference type="Proteomes" id="UP000823388"/>
    </source>
</evidence>
<dbReference type="Proteomes" id="UP000823388">
    <property type="component" value="Chromosome 9N"/>
</dbReference>
<dbReference type="FunFam" id="1.10.510.10:FF:000343">
    <property type="entry name" value="Cysteine-rich receptor-like protein kinase 28"/>
    <property type="match status" value="1"/>
</dbReference>
<feature type="transmembrane region" description="Helical" evidence="16">
    <location>
        <begin position="292"/>
        <end position="315"/>
    </location>
</feature>
<keyword evidence="7" id="KW-0677">Repeat</keyword>
<dbReference type="Gene3D" id="1.10.510.10">
    <property type="entry name" value="Transferase(Phosphotransferase) domain 1"/>
    <property type="match status" value="1"/>
</dbReference>
<dbReference type="GO" id="GO:0004674">
    <property type="term" value="F:protein serine/threonine kinase activity"/>
    <property type="evidence" value="ECO:0007669"/>
    <property type="project" value="UniProtKB-KW"/>
</dbReference>
<feature type="chain" id="PRO_5035757735" evidence="17">
    <location>
        <begin position="31"/>
        <end position="686"/>
    </location>
</feature>
<dbReference type="CDD" id="cd23509">
    <property type="entry name" value="Gnk2-like"/>
    <property type="match status" value="2"/>
</dbReference>
<dbReference type="SMART" id="SM00220">
    <property type="entry name" value="S_TKc"/>
    <property type="match status" value="1"/>
</dbReference>
<evidence type="ECO:0000256" key="5">
    <source>
        <dbReference type="ARBA" id="ARBA00022692"/>
    </source>
</evidence>
<evidence type="ECO:0000256" key="17">
    <source>
        <dbReference type="SAM" id="SignalP"/>
    </source>
</evidence>
<evidence type="ECO:0000259" key="18">
    <source>
        <dbReference type="PROSITE" id="PS50011"/>
    </source>
</evidence>
<dbReference type="Pfam" id="PF00069">
    <property type="entry name" value="Pkinase"/>
    <property type="match status" value="1"/>
</dbReference>
<keyword evidence="9" id="KW-0418">Kinase</keyword>
<keyword evidence="5 16" id="KW-0812">Transmembrane</keyword>
<dbReference type="PROSITE" id="PS00107">
    <property type="entry name" value="PROTEIN_KINASE_ATP"/>
    <property type="match status" value="1"/>
</dbReference>
<keyword evidence="8 15" id="KW-0547">Nucleotide-binding</keyword>
<keyword evidence="14" id="KW-0325">Glycoprotein</keyword>
<dbReference type="InterPro" id="IPR000719">
    <property type="entry name" value="Prot_kinase_dom"/>
</dbReference>
<dbReference type="FunFam" id="3.30.430.20:FF:000010">
    <property type="entry name" value="Cysteine-rich receptor-like protein kinase 10"/>
    <property type="match status" value="1"/>
</dbReference>
<evidence type="ECO:0000256" key="10">
    <source>
        <dbReference type="ARBA" id="ARBA00022840"/>
    </source>
</evidence>
<comment type="subcellular location">
    <subcellularLocation>
        <location evidence="1">Membrane</location>
        <topology evidence="1">Single-pass membrane protein</topology>
    </subcellularLocation>
</comment>
<evidence type="ECO:0000256" key="8">
    <source>
        <dbReference type="ARBA" id="ARBA00022741"/>
    </source>
</evidence>
<evidence type="ECO:0000256" key="16">
    <source>
        <dbReference type="SAM" id="Phobius"/>
    </source>
</evidence>
<evidence type="ECO:0000256" key="1">
    <source>
        <dbReference type="ARBA" id="ARBA00004167"/>
    </source>
</evidence>
<keyword evidence="11 16" id="KW-1133">Transmembrane helix</keyword>
<comment type="caution">
    <text evidence="20">The sequence shown here is derived from an EMBL/GenBank/DDBJ whole genome shotgun (WGS) entry which is preliminary data.</text>
</comment>
<evidence type="ECO:0000256" key="13">
    <source>
        <dbReference type="ARBA" id="ARBA00023170"/>
    </source>
</evidence>
<evidence type="ECO:0000256" key="11">
    <source>
        <dbReference type="ARBA" id="ARBA00022989"/>
    </source>
</evidence>
<feature type="binding site" evidence="15">
    <location>
        <position position="376"/>
    </location>
    <ligand>
        <name>ATP</name>
        <dbReference type="ChEBI" id="CHEBI:30616"/>
    </ligand>
</feature>
<dbReference type="PROSITE" id="PS51473">
    <property type="entry name" value="GNK2"/>
    <property type="match status" value="2"/>
</dbReference>
<dbReference type="OrthoDB" id="646557at2759"/>
<evidence type="ECO:0000256" key="2">
    <source>
        <dbReference type="ARBA" id="ARBA00022527"/>
    </source>
</evidence>
<keyword evidence="4" id="KW-0808">Transferase</keyword>
<keyword evidence="13" id="KW-0675">Receptor</keyword>
<dbReference type="PROSITE" id="PS50011">
    <property type="entry name" value="PROTEIN_KINASE_DOM"/>
    <property type="match status" value="1"/>
</dbReference>
<reference evidence="20" key="1">
    <citation type="submission" date="2020-05" db="EMBL/GenBank/DDBJ databases">
        <title>WGS assembly of Panicum virgatum.</title>
        <authorList>
            <person name="Lovell J.T."/>
            <person name="Jenkins J."/>
            <person name="Shu S."/>
            <person name="Juenger T.E."/>
            <person name="Schmutz J."/>
        </authorList>
    </citation>
    <scope>NUCLEOTIDE SEQUENCE</scope>
    <source>
        <strain evidence="20">AP13</strain>
    </source>
</reference>
<evidence type="ECO:0000256" key="9">
    <source>
        <dbReference type="ARBA" id="ARBA00022777"/>
    </source>
</evidence>
<dbReference type="GO" id="GO:0005886">
    <property type="term" value="C:plasma membrane"/>
    <property type="evidence" value="ECO:0007669"/>
    <property type="project" value="TreeGrafter"/>
</dbReference>
<dbReference type="Pfam" id="PF01657">
    <property type="entry name" value="Stress-antifung"/>
    <property type="match status" value="2"/>
</dbReference>
<feature type="domain" description="Protein kinase" evidence="18">
    <location>
        <begin position="348"/>
        <end position="632"/>
    </location>
</feature>
<dbReference type="CDD" id="cd14066">
    <property type="entry name" value="STKc_IRAK"/>
    <property type="match status" value="1"/>
</dbReference>
<dbReference type="InterPro" id="IPR008271">
    <property type="entry name" value="Ser/Thr_kinase_AS"/>
</dbReference>
<gene>
    <name evidence="20" type="ORF">PVAP13_9NG224500</name>
</gene>
<dbReference type="Gene3D" id="3.30.430.20">
    <property type="entry name" value="Gnk2 domain, C-X8-C-X2-C motif"/>
    <property type="match status" value="2"/>
</dbReference>
<evidence type="ECO:0000256" key="12">
    <source>
        <dbReference type="ARBA" id="ARBA00023136"/>
    </source>
</evidence>
<protein>
    <submittedName>
        <fullName evidence="20">Uncharacterized protein</fullName>
    </submittedName>
</protein>
<keyword evidence="2" id="KW-0723">Serine/threonine-protein kinase</keyword>
<sequence>MATVNSTRAMVAALLLLALFSAHFPGSSDAFDLMNYLCSNRTSYGLNSTYRSNIVALMGSLATNASSSAVGFATAALGRAPDQVWGLALCRGDVNATSCASCLSLAPDIAFGLCRGVRDVSIYYDRCLLRYSDTDFLASPDAAAATVQFGVNRDINITSDPGRYVALAADLIGALAGWAARNSTRRYAAGVMTSGEGFATTNRNLVHSIYGLVQCTPDQAPQACLGCLSRLRNDMPTVFSGTAGAQFNAVPCNLRYEMFVFYDSSPVVNLVAPPPPAPTTQNTNRAGGSGDAATVIAIVLGVLLLVLASAFTIYIRRKARAKQYGGEDEDAGSLLFDLTTLRRATDNFAEENKLGHGGFGAVYKGLLPDGREIAVKRLDKASAQGLKELRNELLLVAKLRHNNLAKLLGVCLKGQEKLLVYEYLPNRSLDTFLFAPTAEKNLLLDWETRYRIIYGIARGLLYLHEDSQIKIIHRDLKASNILLDTDMNPKISDFGLARLFSGDKTTTITSQVVGTLGYMAPEYAVLGHLSVKLDVYSFGVLVLEVVTGRRNTDTACFESELGEHGTLLSYVWDHWLKGTPLETTDPSLDCQALQESEVLKCIHLGLLCVQEDPADRPAMLDILVMLHGHEASFAAPSKPAFAFACGELTNSEHPGVSGGPGSQRAAAGATTVFSVNGISVSEFEPR</sequence>
<dbReference type="SUPFAM" id="SSF56112">
    <property type="entry name" value="Protein kinase-like (PK-like)"/>
    <property type="match status" value="1"/>
</dbReference>
<evidence type="ECO:0000256" key="7">
    <source>
        <dbReference type="ARBA" id="ARBA00022737"/>
    </source>
</evidence>
<dbReference type="GO" id="GO:0005524">
    <property type="term" value="F:ATP binding"/>
    <property type="evidence" value="ECO:0007669"/>
    <property type="project" value="UniProtKB-UniRule"/>
</dbReference>
<dbReference type="InterPro" id="IPR038408">
    <property type="entry name" value="GNK2_sf"/>
</dbReference>
<evidence type="ECO:0000256" key="4">
    <source>
        <dbReference type="ARBA" id="ARBA00022679"/>
    </source>
</evidence>
<dbReference type="EMBL" id="CM029054">
    <property type="protein sequence ID" value="KAG2536830.1"/>
    <property type="molecule type" value="Genomic_DNA"/>
</dbReference>
<keyword evidence="10 15" id="KW-0067">ATP-binding</keyword>
<dbReference type="PANTHER" id="PTHR27002">
    <property type="entry name" value="RECEPTOR-LIKE SERINE/THREONINE-PROTEIN KINASE SD1-8"/>
    <property type="match status" value="1"/>
</dbReference>
<dbReference type="InterPro" id="IPR011009">
    <property type="entry name" value="Kinase-like_dom_sf"/>
</dbReference>
<evidence type="ECO:0000313" key="20">
    <source>
        <dbReference type="EMBL" id="KAG2536830.1"/>
    </source>
</evidence>
<accession>A0A8T0MHN6</accession>
<dbReference type="InterPro" id="IPR017441">
    <property type="entry name" value="Protein_kinase_ATP_BS"/>
</dbReference>
<keyword evidence="6 17" id="KW-0732">Signal</keyword>
<evidence type="ECO:0000256" key="15">
    <source>
        <dbReference type="PROSITE-ProRule" id="PRU10141"/>
    </source>
</evidence>
<dbReference type="PROSITE" id="PS00108">
    <property type="entry name" value="PROTEIN_KINASE_ST"/>
    <property type="match status" value="1"/>
</dbReference>
<dbReference type="FunFam" id="3.30.200.20:FF:000727">
    <property type="entry name" value="Cysteine-rich RLK (RECEPTOR-like protein kinase) 23"/>
    <property type="match status" value="1"/>
</dbReference>
<feature type="domain" description="Gnk2-homologous" evidence="19">
    <location>
        <begin position="32"/>
        <end position="136"/>
    </location>
</feature>
<keyword evidence="12 16" id="KW-0472">Membrane</keyword>
<dbReference type="PANTHER" id="PTHR27002:SF711">
    <property type="entry name" value="OS10G0327000 PROTEIN"/>
    <property type="match status" value="1"/>
</dbReference>